<protein>
    <submittedName>
        <fullName evidence="3">Transglutaminase family protein</fullName>
    </submittedName>
</protein>
<dbReference type="Proteomes" id="UP000663903">
    <property type="component" value="Chromosome"/>
</dbReference>
<proteinExistence type="predicted"/>
<keyword evidence="4" id="KW-1185">Reference proteome</keyword>
<dbReference type="InterPro" id="IPR002931">
    <property type="entry name" value="Transglutaminase-like"/>
</dbReference>
<dbReference type="PANTHER" id="PTHR33490">
    <property type="entry name" value="BLR5614 PROTEIN-RELATED"/>
    <property type="match status" value="1"/>
</dbReference>
<dbReference type="Pfam" id="PF08379">
    <property type="entry name" value="Bact_transglu_N"/>
    <property type="match status" value="1"/>
</dbReference>
<dbReference type="InterPro" id="IPR013589">
    <property type="entry name" value="Bac_transglu_N"/>
</dbReference>
<gene>
    <name evidence="3" type="ORF">J1M35_12420</name>
</gene>
<dbReference type="AlphaFoldDB" id="A0A975CF64"/>
<dbReference type="EMBL" id="CP071796">
    <property type="protein sequence ID" value="QTD43946.1"/>
    <property type="molecule type" value="Genomic_DNA"/>
</dbReference>
<dbReference type="InterPro" id="IPR038765">
    <property type="entry name" value="Papain-like_cys_pep_sf"/>
</dbReference>
<evidence type="ECO:0000313" key="4">
    <source>
        <dbReference type="Proteomes" id="UP000663903"/>
    </source>
</evidence>
<dbReference type="PANTHER" id="PTHR33490:SF1">
    <property type="entry name" value="SLL1233 PROTEIN"/>
    <property type="match status" value="1"/>
</dbReference>
<organism evidence="3 4">
    <name type="scientific">Ottowia testudinis</name>
    <dbReference type="NCBI Taxonomy" id="2816950"/>
    <lineage>
        <taxon>Bacteria</taxon>
        <taxon>Pseudomonadati</taxon>
        <taxon>Pseudomonadota</taxon>
        <taxon>Betaproteobacteria</taxon>
        <taxon>Burkholderiales</taxon>
        <taxon>Comamonadaceae</taxon>
        <taxon>Ottowia</taxon>
    </lineage>
</organism>
<dbReference type="RefSeq" id="WP_208007354.1">
    <property type="nucleotide sequence ID" value="NZ_CP071796.1"/>
</dbReference>
<dbReference type="Pfam" id="PF01841">
    <property type="entry name" value="Transglut_core"/>
    <property type="match status" value="1"/>
</dbReference>
<feature type="compositionally biased region" description="Basic and acidic residues" evidence="1">
    <location>
        <begin position="588"/>
        <end position="601"/>
    </location>
</feature>
<sequence>MSIHAALHHVTQYRYDRPVQLGPQVVRLRPAPHCRGKIVSYSLKVEPAEHFINWQQDPFANWQARLVFPGKTTEFKVTVDLVTEMAVFNPFDFFLEPEAENFPFDYGPLLKEELAPYLAPAPAGDLFAKYLAGIDRRPQRTIDFLVGINQRLQHDIRYLIRMEPGVQTPEQTLHNASGSCRDSGWLLVQLLRHCGLAARFVSGYLIQLKADQKSLDGPSGTEVDFTDLHAWCEVYLPGAGWIGLDPTSGLLAGEGHIPLACTPQPSGAAPIEGLVDPAEVSFTHEMAVTRIHESPRVTLPYSDDQWRAILQLGDAVDLQLQENDVRLTMGGEPTFVGIDDRDGPEWNTAALGPTKRVFALDLLYRLKSRYAPNGLMHLGQGKWYPGEQLPRWALGLFWRPDGAPLWHNPALLADERQPQRARPEDAERFIRALAERLGVGTDTIRAGYEDAWHYIAAERRLPINVDPFDSKLADEQERTRLRRVFTQGLDKVGGWLLPLRAASELQHAPDFLADVPRDQRPRWLTGRWWFRDDRLVLVPGDSPMGYRLPLNSLPWVADEDLPRAFPKDPYADAPDALADGDETPSGAHDPEDREPQRHESARWVPRTALCVEVRDPVRAHAPEAELPEIEGDDEAAEAKRAARSAHQAAVEKYALKPGQASIVYIFMPPLEDVEDYLALVTAIEATAEQLRLPVVLEGYPPPRDKRLKMLQITPDPGVIEANIQPAHNWRELVDHTEFLYQAAFESRLSSEKFMVDGRHTGTGGGNHFVLGGATPQDSPFLRRPELLASLILYWHNHPSLSYLFSGLFIGPTSQAPRVDEARNDQLYELEIALQEIHKAGAERGETMPPWLVDRSLRNILVDITGNTHRSEFCIDKLYSPDTPTGRLGLLEMRAFEMPPHARMSIAQQLLMRALVARFWREPYTAPAARWGTQLHDRFMLPAYIQADFNDVMADMQRAGYAFERDWFAPHFEFRFPLVGEVDVLGMRLELRNALEPWHVMGEESAGGSTARYVDSSLERLQVRVTGFNASRYAITCNGHALPLQPLGTEGEYVAGVRYKAWNPWSSLHPSIKPHTPLVFDIFDTWSQRSVGGCQYHVAHPGGRNYDSFPVNAYEAESRRLARFFRMGHTGGGMEVPASTMQLPGSREFPCTLDLRRTGTTRMRQ</sequence>
<feature type="compositionally biased region" description="Acidic residues" evidence="1">
    <location>
        <begin position="625"/>
        <end position="635"/>
    </location>
</feature>
<feature type="domain" description="Transglutaminase-like" evidence="2">
    <location>
        <begin position="172"/>
        <end position="248"/>
    </location>
</feature>
<reference evidence="3" key="1">
    <citation type="submission" date="2021-03" db="EMBL/GenBank/DDBJ databases">
        <title>Ottowia sp. 27C isolated from the cloaca of a Giant Asian pond turtle (Heosemys grandis).</title>
        <authorList>
            <person name="Spergser J."/>
            <person name="Busse H.-J."/>
        </authorList>
    </citation>
    <scope>NUCLEOTIDE SEQUENCE</scope>
    <source>
        <strain evidence="3">27C</strain>
    </source>
</reference>
<dbReference type="SMART" id="SM00460">
    <property type="entry name" value="TGc"/>
    <property type="match status" value="1"/>
</dbReference>
<evidence type="ECO:0000259" key="2">
    <source>
        <dbReference type="SMART" id="SM00460"/>
    </source>
</evidence>
<name>A0A975CF64_9BURK</name>
<evidence type="ECO:0000256" key="1">
    <source>
        <dbReference type="SAM" id="MobiDB-lite"/>
    </source>
</evidence>
<dbReference type="SUPFAM" id="SSF54001">
    <property type="entry name" value="Cysteine proteinases"/>
    <property type="match status" value="1"/>
</dbReference>
<dbReference type="Pfam" id="PF09899">
    <property type="entry name" value="DUF2126"/>
    <property type="match status" value="1"/>
</dbReference>
<accession>A0A975CF64</accession>
<evidence type="ECO:0000313" key="3">
    <source>
        <dbReference type="EMBL" id="QTD43946.1"/>
    </source>
</evidence>
<feature type="region of interest" description="Disordered" evidence="1">
    <location>
        <begin position="564"/>
        <end position="601"/>
    </location>
</feature>
<dbReference type="Gene3D" id="3.10.620.30">
    <property type="match status" value="1"/>
</dbReference>
<feature type="region of interest" description="Disordered" evidence="1">
    <location>
        <begin position="621"/>
        <end position="642"/>
    </location>
</feature>
<dbReference type="InterPro" id="IPR018667">
    <property type="entry name" value="DUF2126"/>
</dbReference>
<dbReference type="KEGG" id="otd:J1M35_12420"/>